<name>A0A0M4KD22_9MOLU</name>
<evidence type="ECO:0008006" key="3">
    <source>
        <dbReference type="Google" id="ProtNLM"/>
    </source>
</evidence>
<dbReference type="EMBL" id="CP012622">
    <property type="protein sequence ID" value="ALD66740.1"/>
    <property type="molecule type" value="Genomic_DNA"/>
</dbReference>
<dbReference type="OrthoDB" id="391718at2"/>
<evidence type="ECO:0000313" key="2">
    <source>
        <dbReference type="Proteomes" id="UP000063919"/>
    </source>
</evidence>
<dbReference type="Proteomes" id="UP000063919">
    <property type="component" value="Chromosome"/>
</dbReference>
<protein>
    <recommendedName>
        <fullName evidence="3">Asp23/Gls24 family envelope stress response protein</fullName>
    </recommendedName>
</protein>
<reference evidence="1 2" key="1">
    <citation type="journal article" date="2015" name="Genome Announc.">
        <title>Complete Genome Sequence of Spiroplasma cantharicola CC-1T (DSM 21588), a Bacterium Isolated from Soldier Beetle (Cantharis carolinus).</title>
        <authorList>
            <person name="Lo W.S."/>
            <person name="Liu P.Y."/>
            <person name="Kuo C.H."/>
        </authorList>
    </citation>
    <scope>NUCLEOTIDE SEQUENCE [LARGE SCALE GENOMIC DNA]</scope>
    <source>
        <strain evidence="1 2">CC-1</strain>
    </source>
</reference>
<dbReference type="PATRIC" id="fig|362837.3.peg.850"/>
<dbReference type="STRING" id="362837.SCANT_v1c08340"/>
<dbReference type="KEGG" id="scj:SCANT_v1c08340"/>
<organism evidence="1 2">
    <name type="scientific">Spiroplasma cantharicola</name>
    <dbReference type="NCBI Taxonomy" id="362837"/>
    <lineage>
        <taxon>Bacteria</taxon>
        <taxon>Bacillati</taxon>
        <taxon>Mycoplasmatota</taxon>
        <taxon>Mollicutes</taxon>
        <taxon>Entomoplasmatales</taxon>
        <taxon>Spiroplasmataceae</taxon>
        <taxon>Spiroplasma</taxon>
    </lineage>
</organism>
<sequence>MINKAILDSISNAVVTVPGVASFANYAAKSESELKTEDIAKAVEMVSTDTMDRVKVHIILINGVNIRDVVSEVQIRVKYELEKLSQFVRNYIVDIAVDDLIVV</sequence>
<dbReference type="RefSeq" id="WP_053946489.1">
    <property type="nucleotide sequence ID" value="NZ_CP012622.1"/>
</dbReference>
<accession>A0A0M4KD22</accession>
<evidence type="ECO:0000313" key="1">
    <source>
        <dbReference type="EMBL" id="ALD66740.1"/>
    </source>
</evidence>
<gene>
    <name evidence="1" type="ORF">SCANT_v1c08340</name>
</gene>
<keyword evidence="2" id="KW-1185">Reference proteome</keyword>
<proteinExistence type="predicted"/>
<dbReference type="AlphaFoldDB" id="A0A0M4KD22"/>